<evidence type="ECO:0000256" key="2">
    <source>
        <dbReference type="ARBA" id="ARBA00022771"/>
    </source>
</evidence>
<protein>
    <recommendedName>
        <fullName evidence="12">Pre-mRNA-splicing factor RBM22</fullName>
    </recommendedName>
</protein>
<dbReference type="PANTHER" id="PTHR14089:SF6">
    <property type="entry name" value="PRE-MRNA-SPLICING FACTOR RBM22"/>
    <property type="match status" value="1"/>
</dbReference>
<dbReference type="InterPro" id="IPR035979">
    <property type="entry name" value="RBD_domain_sf"/>
</dbReference>
<feature type="domain" description="C3H1-type" evidence="9">
    <location>
        <begin position="159"/>
        <end position="186"/>
    </location>
</feature>
<dbReference type="InterPro" id="IPR012677">
    <property type="entry name" value="Nucleotide-bd_a/b_plait_sf"/>
</dbReference>
<dbReference type="PROSITE" id="PS50103">
    <property type="entry name" value="ZF_C3H1"/>
    <property type="match status" value="1"/>
</dbReference>
<evidence type="ECO:0008006" key="12">
    <source>
        <dbReference type="Google" id="ProtNLM"/>
    </source>
</evidence>
<dbReference type="InterPro" id="IPR048995">
    <property type="entry name" value="STL11/RBM22-like_N"/>
</dbReference>
<dbReference type="InterPro" id="IPR000571">
    <property type="entry name" value="Znf_CCCH"/>
</dbReference>
<dbReference type="InterPro" id="IPR036855">
    <property type="entry name" value="Znf_CCCH_sf"/>
</dbReference>
<feature type="zinc finger region" description="C3H1-type" evidence="6">
    <location>
        <begin position="159"/>
        <end position="186"/>
    </location>
</feature>
<evidence type="ECO:0000259" key="9">
    <source>
        <dbReference type="PROSITE" id="PS50103"/>
    </source>
</evidence>
<dbReference type="Gene3D" id="3.30.1370.210">
    <property type="match status" value="1"/>
</dbReference>
<organism evidence="10 11">
    <name type="scientific">Prorocentrum cordatum</name>
    <dbReference type="NCBI Taxonomy" id="2364126"/>
    <lineage>
        <taxon>Eukaryota</taxon>
        <taxon>Sar</taxon>
        <taxon>Alveolata</taxon>
        <taxon>Dinophyceae</taxon>
        <taxon>Prorocentrales</taxon>
        <taxon>Prorocentraceae</taxon>
        <taxon>Prorocentrum</taxon>
    </lineage>
</organism>
<dbReference type="SMART" id="SM00356">
    <property type="entry name" value="ZnF_C3H1"/>
    <property type="match status" value="1"/>
</dbReference>
<dbReference type="PANTHER" id="PTHR14089">
    <property type="entry name" value="PRE-MRNA-SPLICING FACTOR RBM22"/>
    <property type="match status" value="1"/>
</dbReference>
<dbReference type="Pfam" id="PF16131">
    <property type="entry name" value="Torus"/>
    <property type="match status" value="1"/>
</dbReference>
<dbReference type="InterPro" id="IPR000504">
    <property type="entry name" value="RRM_dom"/>
</dbReference>
<dbReference type="SUPFAM" id="SSF90229">
    <property type="entry name" value="CCCH zinc finger"/>
    <property type="match status" value="1"/>
</dbReference>
<dbReference type="PROSITE" id="PS50102">
    <property type="entry name" value="RRM"/>
    <property type="match status" value="1"/>
</dbReference>
<feature type="region of interest" description="Disordered" evidence="7">
    <location>
        <begin position="320"/>
        <end position="362"/>
    </location>
</feature>
<comment type="caution">
    <text evidence="10">The sequence shown here is derived from an EMBL/GenBank/DDBJ whole genome shotgun (WGS) entry which is preliminary data.</text>
</comment>
<dbReference type="InterPro" id="IPR032297">
    <property type="entry name" value="Torus"/>
</dbReference>
<keyword evidence="1 6" id="KW-0479">Metal-binding</keyword>
<reference evidence="10" key="1">
    <citation type="submission" date="2023-10" db="EMBL/GenBank/DDBJ databases">
        <authorList>
            <person name="Chen Y."/>
            <person name="Shah S."/>
            <person name="Dougan E. K."/>
            <person name="Thang M."/>
            <person name="Chan C."/>
        </authorList>
    </citation>
    <scope>NUCLEOTIDE SEQUENCE [LARGE SCALE GENOMIC DNA]</scope>
</reference>
<gene>
    <name evidence="10" type="ORF">PCOR1329_LOCUS82282</name>
</gene>
<evidence type="ECO:0000259" key="8">
    <source>
        <dbReference type="PROSITE" id="PS50102"/>
    </source>
</evidence>
<evidence type="ECO:0000256" key="7">
    <source>
        <dbReference type="SAM" id="MobiDB-lite"/>
    </source>
</evidence>
<evidence type="ECO:0000256" key="3">
    <source>
        <dbReference type="ARBA" id="ARBA00022833"/>
    </source>
</evidence>
<evidence type="ECO:0000313" key="10">
    <source>
        <dbReference type="EMBL" id="CAK0907176.1"/>
    </source>
</evidence>
<evidence type="ECO:0000256" key="1">
    <source>
        <dbReference type="ARBA" id="ARBA00022723"/>
    </source>
</evidence>
<keyword evidence="2 6" id="KW-0863">Zinc-finger</keyword>
<dbReference type="InterPro" id="IPR039171">
    <property type="entry name" value="Cwc2/Slt11"/>
</dbReference>
<dbReference type="Gene3D" id="3.30.70.330">
    <property type="match status" value="1"/>
</dbReference>
<accession>A0ABN9Y3T9</accession>
<dbReference type="EMBL" id="CAUYUJ010021816">
    <property type="protein sequence ID" value="CAK0907176.1"/>
    <property type="molecule type" value="Genomic_DNA"/>
</dbReference>
<dbReference type="SMART" id="SM00360">
    <property type="entry name" value="RRM"/>
    <property type="match status" value="1"/>
</dbReference>
<dbReference type="SUPFAM" id="SSF54928">
    <property type="entry name" value="RNA-binding domain, RBD"/>
    <property type="match status" value="1"/>
</dbReference>
<name>A0ABN9Y3T9_9DINO</name>
<proteinExistence type="predicted"/>
<dbReference type="Pfam" id="PF00076">
    <property type="entry name" value="RRM_1"/>
    <property type="match status" value="1"/>
</dbReference>
<evidence type="ECO:0000256" key="6">
    <source>
        <dbReference type="PROSITE-ProRule" id="PRU00723"/>
    </source>
</evidence>
<keyword evidence="11" id="KW-1185">Reference proteome</keyword>
<feature type="compositionally biased region" description="Gly residues" evidence="7">
    <location>
        <begin position="326"/>
        <end position="338"/>
    </location>
</feature>
<evidence type="ECO:0000256" key="5">
    <source>
        <dbReference type="PROSITE-ProRule" id="PRU00176"/>
    </source>
</evidence>
<feature type="domain" description="RRM" evidence="8">
    <location>
        <begin position="230"/>
        <end position="303"/>
    </location>
</feature>
<keyword evidence="4 5" id="KW-0694">RNA-binding</keyword>
<evidence type="ECO:0000313" key="11">
    <source>
        <dbReference type="Proteomes" id="UP001189429"/>
    </source>
</evidence>
<sequence>MTEKGFRIAAEVNKEGWEKSSFPILCETCLGDNPYVRMQKEDYGVECKICVRPFTIFRWKAGTQGRYKSTVICQSCAKMKNVCQTCLFDLEFGLPVQVRDKYMEEQGQSKISLPSSRVGRDYQLQELSKQTDGGDVPYGKVGAHPMLQRLARMTPYYKRNEARICTFYVKGACNRGQDCPFRHELPQGGELANQKLRDRFHGENDPLAAKYIRRAEEDMTPSAPEDKAITTLYMGGLDTAIKEKDIRDKLYVYGEIRSVKMIPKQSCAFITFVNREEAEEAMAKCYRVLKIKDKKVNLMWGRPQPTAQSQASAALVAGAAGSGASASGGPGDFGGGRRGSPVLCLHGPLGAGQRSARGGDAR</sequence>
<dbReference type="Proteomes" id="UP001189429">
    <property type="component" value="Unassembled WGS sequence"/>
</dbReference>
<evidence type="ECO:0000256" key="4">
    <source>
        <dbReference type="ARBA" id="ARBA00022884"/>
    </source>
</evidence>
<dbReference type="Pfam" id="PF21369">
    <property type="entry name" value="STL11_N"/>
    <property type="match status" value="1"/>
</dbReference>
<keyword evidence="3 6" id="KW-0862">Zinc</keyword>